<evidence type="ECO:0000313" key="4">
    <source>
        <dbReference type="Proteomes" id="UP000008385"/>
    </source>
</evidence>
<dbReference type="EMBL" id="CP000245">
    <property type="protein sequence ID" value="AEG93235.1"/>
    <property type="molecule type" value="Genomic_DNA"/>
</dbReference>
<dbReference type="Proteomes" id="UP000008385">
    <property type="component" value="Chromosome"/>
</dbReference>
<dbReference type="CDD" id="cd10447">
    <property type="entry name" value="GIY-YIG_unchar_2"/>
    <property type="match status" value="1"/>
</dbReference>
<feature type="region of interest" description="Disordered" evidence="1">
    <location>
        <begin position="311"/>
        <end position="335"/>
    </location>
</feature>
<evidence type="ECO:0000259" key="2">
    <source>
        <dbReference type="Pfam" id="PF14267"/>
    </source>
</evidence>
<dbReference type="OrthoDB" id="2656488at2"/>
<feature type="domain" description="DUF4357" evidence="2">
    <location>
        <begin position="230"/>
        <end position="283"/>
    </location>
</feature>
<protein>
    <recommendedName>
        <fullName evidence="2">DUF4357 domain-containing protein</fullName>
    </recommendedName>
</protein>
<name>F5XZ65_RAMTT</name>
<dbReference type="Pfam" id="PF14267">
    <property type="entry name" value="DUF4357"/>
    <property type="match status" value="1"/>
</dbReference>
<keyword evidence="4" id="KW-1185">Reference proteome</keyword>
<dbReference type="HOGENOM" id="CLU_052782_2_0_4"/>
<gene>
    <name evidence="3" type="ordered locus">Rta_21390</name>
</gene>
<dbReference type="AlphaFoldDB" id="F5XZ65"/>
<dbReference type="KEGG" id="rta:Rta_21390"/>
<evidence type="ECO:0000313" key="3">
    <source>
        <dbReference type="EMBL" id="AEG93235.1"/>
    </source>
</evidence>
<dbReference type="STRING" id="365046.Rta_21390"/>
<sequence length="335" mass="36550">MLNAPTPRPQTIQIFLPHGDPRGIRVGEITTRIVQVIEVPRKLLPEFARMPESQQVALYFLFGGADDGAEPRVYIGQTGDLRARLAAHHRDKEFWERALVLVSRTNSLTNTHALFLEWFCVQHARQAGRYRDENGNAGSRPHTPAPLEADCLEIFDTGRTLLATLGFPLFEPVAKPSPMGGTEDEEFVCTANGTQGRGLYTEEGFVVLTGSVGRRESVPSIVGTAGGRLRERLLESGVMEAHGDTVVFRRDHLFRSPSMAALALLGRTNNGWLEWKTRDGRTLDAVKRQVPLTSSGAAEARNDAAGRVTAFRGAGKGGSVDSLLADRAADRSGEP</sequence>
<organism evidence="3 4">
    <name type="scientific">Ramlibacter tataouinensis (strain ATCC BAA-407 / DSM 14655 / LMG 21543 / TTB310)</name>
    <dbReference type="NCBI Taxonomy" id="365046"/>
    <lineage>
        <taxon>Bacteria</taxon>
        <taxon>Pseudomonadati</taxon>
        <taxon>Pseudomonadota</taxon>
        <taxon>Betaproteobacteria</taxon>
        <taxon>Burkholderiales</taxon>
        <taxon>Comamonadaceae</taxon>
        <taxon>Ramlibacter</taxon>
    </lineage>
</organism>
<reference evidence="3 4" key="2">
    <citation type="journal article" date="2011" name="PLoS ONE">
        <title>The Cyst-Dividing Bacterium Ramlibacter tataouinensis TTB310 Genome Reveals a Well-Stocked Toolbox for Adaptation to a Desert Environment.</title>
        <authorList>
            <person name="De Luca G."/>
            <person name="Barakat M."/>
            <person name="Ortet P."/>
            <person name="Fochesato S."/>
            <person name="Jourlin-Castelli C."/>
            <person name="Ansaldi M."/>
            <person name="Py B."/>
            <person name="Fichant G."/>
            <person name="Coutinho P.M."/>
            <person name="Voulhoux R."/>
            <person name="Bastien O."/>
            <person name="Marechal E."/>
            <person name="Henrissat B."/>
            <person name="Quentin Y."/>
            <person name="Noirot P."/>
            <person name="Filloux A."/>
            <person name="Mejean V."/>
            <person name="Dubow M.S."/>
            <person name="Barras F."/>
            <person name="Barbe V."/>
            <person name="Weissenbach J."/>
            <person name="Mihalcescu I."/>
            <person name="Vermeglio A."/>
            <person name="Achouak W."/>
            <person name="Heulin T."/>
        </authorList>
    </citation>
    <scope>NUCLEOTIDE SEQUENCE [LARGE SCALE GENOMIC DNA]</scope>
    <source>
        <strain evidence="4">ATCC BAA-407 / DSM 14655 / LMG 21543 / TTB310</strain>
    </source>
</reference>
<reference evidence="4" key="1">
    <citation type="submission" date="2006-01" db="EMBL/GenBank/DDBJ databases">
        <title>Genome of the cyst-dividing bacterium Ramlibacter tataouinensis.</title>
        <authorList>
            <person name="Barakat M."/>
            <person name="Ortet P."/>
            <person name="De Luca G."/>
            <person name="Jourlin-Castelli C."/>
            <person name="Ansaldi M."/>
            <person name="Py B."/>
            <person name="Fichant G."/>
            <person name="Coutinho P."/>
            <person name="Voulhoux R."/>
            <person name="Bastien O."/>
            <person name="Roy S."/>
            <person name="Marechal E."/>
            <person name="Henrissat B."/>
            <person name="Quentin Y."/>
            <person name="Noirot P."/>
            <person name="Filloux A."/>
            <person name="Mejean V."/>
            <person name="DuBow M."/>
            <person name="Barras F."/>
            <person name="Heulin T."/>
        </authorList>
    </citation>
    <scope>NUCLEOTIDE SEQUENCE [LARGE SCALE GENOMIC DNA]</scope>
    <source>
        <strain evidence="4">ATCC BAA-407 / DSM 14655 / LMG 21543 / TTB310</strain>
    </source>
</reference>
<evidence type="ECO:0000256" key="1">
    <source>
        <dbReference type="SAM" id="MobiDB-lite"/>
    </source>
</evidence>
<accession>F5XZ65</accession>
<dbReference type="eggNOG" id="COG0322">
    <property type="taxonomic scope" value="Bacteria"/>
</dbReference>
<dbReference type="InterPro" id="IPR025579">
    <property type="entry name" value="DUF4357"/>
</dbReference>
<proteinExistence type="predicted"/>
<dbReference type="PATRIC" id="fig|365046.3.peg.2191"/>